<gene>
    <name evidence="2" type="ORF">NTEN_LOCUS1883</name>
</gene>
<dbReference type="EMBL" id="CADCXU010003051">
    <property type="protein sequence ID" value="CAA9995092.1"/>
    <property type="molecule type" value="Genomic_DNA"/>
</dbReference>
<reference evidence="2 3" key="1">
    <citation type="submission" date="2020-02" db="EMBL/GenBank/DDBJ databases">
        <authorList>
            <person name="Ferguson B K."/>
        </authorList>
    </citation>
    <scope>NUCLEOTIDE SEQUENCE [LARGE SCALE GENOMIC DNA]</scope>
</reference>
<accession>A0A6H5FZ30</accession>
<sequence length="186" mass="20899">MFLKARNPNTLEEAIGLAIAEERDQNAKRDWYRTPNGNSPQRKHANYRQTGFRNTPMTNGHLNFIRAPNPVFPRRQHERGPPNYYSHFHQPSGSRESQPRNFDAYGRPAFNANRPTVLFCSNCYSKGHEAATCRLRGRRNGNANPNSSHNSNPNFNRSSNSNSSHFLGNCRPSGPPPGNGPSGSRP</sequence>
<feature type="region of interest" description="Disordered" evidence="1">
    <location>
        <begin position="136"/>
        <end position="186"/>
    </location>
</feature>
<evidence type="ECO:0000313" key="3">
    <source>
        <dbReference type="Proteomes" id="UP000479000"/>
    </source>
</evidence>
<keyword evidence="3" id="KW-1185">Reference proteome</keyword>
<dbReference type="AlphaFoldDB" id="A0A6H5FZ30"/>
<evidence type="ECO:0000256" key="1">
    <source>
        <dbReference type="SAM" id="MobiDB-lite"/>
    </source>
</evidence>
<feature type="compositionally biased region" description="Polar residues" evidence="1">
    <location>
        <begin position="89"/>
        <end position="100"/>
    </location>
</feature>
<evidence type="ECO:0000313" key="2">
    <source>
        <dbReference type="EMBL" id="CAA9995092.1"/>
    </source>
</evidence>
<feature type="compositionally biased region" description="Low complexity" evidence="1">
    <location>
        <begin position="140"/>
        <end position="172"/>
    </location>
</feature>
<protein>
    <submittedName>
        <fullName evidence="2">Uncharacterized protein</fullName>
    </submittedName>
</protein>
<proteinExistence type="predicted"/>
<dbReference type="Proteomes" id="UP000479000">
    <property type="component" value="Unassembled WGS sequence"/>
</dbReference>
<feature type="non-terminal residue" evidence="2">
    <location>
        <position position="186"/>
    </location>
</feature>
<feature type="region of interest" description="Disordered" evidence="1">
    <location>
        <begin position="71"/>
        <end position="104"/>
    </location>
</feature>
<name>A0A6H5FZ30_9HEMI</name>
<organism evidence="2 3">
    <name type="scientific">Nesidiocoris tenuis</name>
    <dbReference type="NCBI Taxonomy" id="355587"/>
    <lineage>
        <taxon>Eukaryota</taxon>
        <taxon>Metazoa</taxon>
        <taxon>Ecdysozoa</taxon>
        <taxon>Arthropoda</taxon>
        <taxon>Hexapoda</taxon>
        <taxon>Insecta</taxon>
        <taxon>Pterygota</taxon>
        <taxon>Neoptera</taxon>
        <taxon>Paraneoptera</taxon>
        <taxon>Hemiptera</taxon>
        <taxon>Heteroptera</taxon>
        <taxon>Panheteroptera</taxon>
        <taxon>Cimicomorpha</taxon>
        <taxon>Miridae</taxon>
        <taxon>Dicyphina</taxon>
        <taxon>Nesidiocoris</taxon>
    </lineage>
</organism>